<name>A0A9X5BG33_9FIRM</name>
<sequence>MGVVMKEQDKRAIESMCRCGLDLEGVISVFPTFPKEDVMAIYNAVKGLNAGADGELSISMNCS</sequence>
<dbReference type="AlphaFoldDB" id="A0A9X5BG33"/>
<dbReference type="OrthoDB" id="2054855at2"/>
<proteinExistence type="predicted"/>
<dbReference type="Proteomes" id="UP001154420">
    <property type="component" value="Unassembled WGS sequence"/>
</dbReference>
<evidence type="ECO:0000313" key="1">
    <source>
        <dbReference type="EMBL" id="NBJ93345.1"/>
    </source>
</evidence>
<keyword evidence="2" id="KW-1185">Reference proteome</keyword>
<gene>
    <name evidence="1" type="ORF">D5281_12265</name>
</gene>
<reference evidence="1" key="1">
    <citation type="submission" date="2018-09" db="EMBL/GenBank/DDBJ databases">
        <title>Murine metabolic-syndrome-specific gut microbial biobank.</title>
        <authorList>
            <person name="Liu C."/>
        </authorList>
    </citation>
    <scope>NUCLEOTIDE SEQUENCE</scope>
    <source>
        <strain evidence="1">D42-62</strain>
    </source>
</reference>
<evidence type="ECO:0000313" key="2">
    <source>
        <dbReference type="Proteomes" id="UP001154420"/>
    </source>
</evidence>
<comment type="caution">
    <text evidence="1">The sequence shown here is derived from an EMBL/GenBank/DDBJ whole genome shotgun (WGS) entry which is preliminary data.</text>
</comment>
<dbReference type="RefSeq" id="WP_129178908.1">
    <property type="nucleotide sequence ID" value="NZ_QZDT01000018.1"/>
</dbReference>
<dbReference type="EMBL" id="QZDT01000018">
    <property type="protein sequence ID" value="NBJ93345.1"/>
    <property type="molecule type" value="Genomic_DNA"/>
</dbReference>
<organism evidence="1 2">
    <name type="scientific">Parablautia muri</name>
    <dbReference type="NCBI Taxonomy" id="2320879"/>
    <lineage>
        <taxon>Bacteria</taxon>
        <taxon>Bacillati</taxon>
        <taxon>Bacillota</taxon>
        <taxon>Clostridia</taxon>
        <taxon>Lachnospirales</taxon>
        <taxon>Lachnospiraceae</taxon>
        <taxon>Parablautia</taxon>
    </lineage>
</organism>
<protein>
    <submittedName>
        <fullName evidence="1">Uncharacterized protein</fullName>
    </submittedName>
</protein>
<accession>A0A9X5BG33</accession>